<gene>
    <name evidence="6" type="ORF">CMV30_15555</name>
</gene>
<dbReference type="GO" id="GO:0004725">
    <property type="term" value="F:protein tyrosine phosphatase activity"/>
    <property type="evidence" value="ECO:0007669"/>
    <property type="project" value="InterPro"/>
</dbReference>
<dbReference type="PANTHER" id="PTHR47439:SF1">
    <property type="entry name" value="ACID PHOSPHATASE"/>
    <property type="match status" value="1"/>
</dbReference>
<dbReference type="PRINTS" id="PR00719">
    <property type="entry name" value="LMWPTPASE"/>
</dbReference>
<dbReference type="SUPFAM" id="SSF52788">
    <property type="entry name" value="Phosphotyrosine protein phosphatases I"/>
    <property type="match status" value="1"/>
</dbReference>
<evidence type="ECO:0000256" key="1">
    <source>
        <dbReference type="ARBA" id="ARBA00011063"/>
    </source>
</evidence>
<dbReference type="InterPro" id="IPR023485">
    <property type="entry name" value="Ptyr_pPase"/>
</dbReference>
<proteinExistence type="inferred from homology"/>
<protein>
    <submittedName>
        <fullName evidence="6">Protein tyrosine phosphatase</fullName>
    </submittedName>
</protein>
<dbReference type="InterPro" id="IPR052995">
    <property type="entry name" value="LMW-PTP"/>
</dbReference>
<evidence type="ECO:0000313" key="6">
    <source>
        <dbReference type="EMBL" id="ATC66179.1"/>
    </source>
</evidence>
<dbReference type="EMBL" id="CP023344">
    <property type="protein sequence ID" value="ATC66179.1"/>
    <property type="molecule type" value="Genomic_DNA"/>
</dbReference>
<keyword evidence="2" id="KW-0378">Hydrolase</keyword>
<keyword evidence="3" id="KW-0904">Protein phosphatase</keyword>
<sequence length="160" mass="17844">MDQGKTRVLFVCMGNICRSPAAECVMRTLVAKAGRSAQVEIGSAGTIGMHAGELPDARMRAAALKRGYALTSRARKFTAEDFAAYDLILTMDEENRRNVLALAKTEEDRARVRAFCEFCERHDDEEVPDPYYGGPQGFEHVLDLLEDGCRGILESLRERK</sequence>
<feature type="active site" description="Proton donor" evidence="4">
    <location>
        <position position="129"/>
    </location>
</feature>
<dbReference type="OrthoDB" id="9784339at2"/>
<dbReference type="KEGG" id="vbh:CMV30_15555"/>
<dbReference type="Proteomes" id="UP000217265">
    <property type="component" value="Chromosome"/>
</dbReference>
<feature type="active site" evidence="4">
    <location>
        <position position="18"/>
    </location>
</feature>
<feature type="domain" description="Phosphotyrosine protein phosphatase I" evidence="5">
    <location>
        <begin position="6"/>
        <end position="155"/>
    </location>
</feature>
<dbReference type="AlphaFoldDB" id="A0A290QBY2"/>
<dbReference type="SMART" id="SM00226">
    <property type="entry name" value="LMWPc"/>
    <property type="match status" value="1"/>
</dbReference>
<reference evidence="6 7" key="1">
    <citation type="submission" date="2017-09" db="EMBL/GenBank/DDBJ databases">
        <title>Complete genome sequence of Verrucomicrobial strain HZ-65, isolated from freshwater.</title>
        <authorList>
            <person name="Choi A."/>
        </authorList>
    </citation>
    <scope>NUCLEOTIDE SEQUENCE [LARGE SCALE GENOMIC DNA]</scope>
    <source>
        <strain evidence="6 7">HZ-65</strain>
    </source>
</reference>
<name>A0A290QBY2_9BACT</name>
<dbReference type="Gene3D" id="3.40.50.2300">
    <property type="match status" value="1"/>
</dbReference>
<dbReference type="RefSeq" id="WP_096057806.1">
    <property type="nucleotide sequence ID" value="NZ_CP023344.1"/>
</dbReference>
<dbReference type="InterPro" id="IPR017867">
    <property type="entry name" value="Tyr_phospatase_low_mol_wt"/>
</dbReference>
<evidence type="ECO:0000256" key="3">
    <source>
        <dbReference type="ARBA" id="ARBA00022912"/>
    </source>
</evidence>
<evidence type="ECO:0000256" key="2">
    <source>
        <dbReference type="ARBA" id="ARBA00022801"/>
    </source>
</evidence>
<dbReference type="FunFam" id="3.40.50.2300:FF:000113">
    <property type="entry name" value="Low molecular weight protein-tyrosine-phosphatase"/>
    <property type="match status" value="1"/>
</dbReference>
<dbReference type="InterPro" id="IPR036196">
    <property type="entry name" value="Ptyr_pPase_sf"/>
</dbReference>
<comment type="similarity">
    <text evidence="1">Belongs to the low molecular weight phosphotyrosine protein phosphatase family.</text>
</comment>
<dbReference type="Pfam" id="PF01451">
    <property type="entry name" value="LMWPc"/>
    <property type="match status" value="1"/>
</dbReference>
<organism evidence="6 7">
    <name type="scientific">Nibricoccus aquaticus</name>
    <dbReference type="NCBI Taxonomy" id="2576891"/>
    <lineage>
        <taxon>Bacteria</taxon>
        <taxon>Pseudomonadati</taxon>
        <taxon>Verrucomicrobiota</taxon>
        <taxon>Opitutia</taxon>
        <taxon>Opitutales</taxon>
        <taxon>Opitutaceae</taxon>
        <taxon>Nibricoccus</taxon>
    </lineage>
</organism>
<dbReference type="CDD" id="cd16343">
    <property type="entry name" value="LMWPTP"/>
    <property type="match status" value="1"/>
</dbReference>
<accession>A0A290QBY2</accession>
<evidence type="ECO:0000313" key="7">
    <source>
        <dbReference type="Proteomes" id="UP000217265"/>
    </source>
</evidence>
<dbReference type="PANTHER" id="PTHR47439">
    <property type="entry name" value="LOW MOLECULAR WEIGHT PHOSPHOTYROSINE PROTEIN PHOSPHATASE-RELATED"/>
    <property type="match status" value="1"/>
</dbReference>
<feature type="active site" description="Nucleophile" evidence="4">
    <location>
        <position position="12"/>
    </location>
</feature>
<evidence type="ECO:0000256" key="4">
    <source>
        <dbReference type="PIRSR" id="PIRSR617867-1"/>
    </source>
</evidence>
<evidence type="ECO:0000259" key="5">
    <source>
        <dbReference type="SMART" id="SM00226"/>
    </source>
</evidence>
<keyword evidence="7" id="KW-1185">Reference proteome</keyword>